<evidence type="ECO:0000313" key="2">
    <source>
        <dbReference type="EMBL" id="KAI1518552.1"/>
    </source>
</evidence>
<dbReference type="OrthoDB" id="3928002at2759"/>
<proteinExistence type="predicted"/>
<reference evidence="3" key="1">
    <citation type="journal article" date="2022" name="Microb. Genom.">
        <title>A global pangenome for the wheat fungal pathogen Pyrenophora tritici-repentis and prediction of effector protein structural homology.</title>
        <authorList>
            <person name="Moolhuijzen P.M."/>
            <person name="See P.T."/>
            <person name="Shi G."/>
            <person name="Powell H.R."/>
            <person name="Cockram J."/>
            <person name="Jorgensen L.N."/>
            <person name="Benslimane H."/>
            <person name="Strelkov S.E."/>
            <person name="Turner J."/>
            <person name="Liu Z."/>
            <person name="Moffat C.S."/>
        </authorList>
    </citation>
    <scope>NUCLEOTIDE SEQUENCE [LARGE SCALE GENOMIC DNA]</scope>
</reference>
<dbReference type="AlphaFoldDB" id="A0A2W1DGW9"/>
<protein>
    <submittedName>
        <fullName evidence="2">Uncharacterized protein</fullName>
    </submittedName>
</protein>
<dbReference type="Proteomes" id="UP000249757">
    <property type="component" value="Unassembled WGS sequence"/>
</dbReference>
<evidence type="ECO:0000256" key="1">
    <source>
        <dbReference type="SAM" id="MobiDB-lite"/>
    </source>
</evidence>
<evidence type="ECO:0000313" key="3">
    <source>
        <dbReference type="Proteomes" id="UP000249757"/>
    </source>
</evidence>
<feature type="region of interest" description="Disordered" evidence="1">
    <location>
        <begin position="1"/>
        <end position="34"/>
    </location>
</feature>
<sequence>MPVLDHEAPYPQLKQTPSYNSGPEGSPETLIADKQDAIQNQAENTKDASTDAEWKRDKCHMRCRATTRTPDDRQELFKDSRIVLCGGRLYVQLATYKGPHHHPFSGYYLPFPNSNFEGIVSTISNDPPQLNWVYLDTDSDIFQISHGLRVDAEQGQAGSWGARVCPNGEKRFLFNNWEGFIAVESEGEPDLWRLCYDKFDDGLKGKIRAGQRTVEVELIREEMEP</sequence>
<dbReference type="PANTHER" id="PTHR38049">
    <property type="entry name" value="RICIN B LECTIN DOMAIN-CONTAINING PROTEIN"/>
    <property type="match status" value="1"/>
</dbReference>
<dbReference type="OMA" id="GARICSN"/>
<organism evidence="2 3">
    <name type="scientific">Pyrenophora tritici-repentis</name>
    <dbReference type="NCBI Taxonomy" id="45151"/>
    <lineage>
        <taxon>Eukaryota</taxon>
        <taxon>Fungi</taxon>
        <taxon>Dikarya</taxon>
        <taxon>Ascomycota</taxon>
        <taxon>Pezizomycotina</taxon>
        <taxon>Dothideomycetes</taxon>
        <taxon>Pleosporomycetidae</taxon>
        <taxon>Pleosporales</taxon>
        <taxon>Pleosporineae</taxon>
        <taxon>Pleosporaceae</taxon>
        <taxon>Pyrenophora</taxon>
    </lineage>
</organism>
<accession>A0A2W1DGW9</accession>
<keyword evidence="3" id="KW-1185">Reference proteome</keyword>
<feature type="compositionally biased region" description="Polar residues" evidence="1">
    <location>
        <begin position="13"/>
        <end position="23"/>
    </location>
</feature>
<dbReference type="PANTHER" id="PTHR38049:SF2">
    <property type="entry name" value="RICIN B LECTIN DOMAIN-CONTAINING PROTEIN"/>
    <property type="match status" value="1"/>
</dbReference>
<dbReference type="EMBL" id="NRDI02000002">
    <property type="protein sequence ID" value="KAI1518552.1"/>
    <property type="molecule type" value="Genomic_DNA"/>
</dbReference>
<name>A0A2W1DGW9_9PLEO</name>
<gene>
    <name evidence="2" type="ORF">Ptr86124_001680</name>
</gene>
<comment type="caution">
    <text evidence="2">The sequence shown here is derived from an EMBL/GenBank/DDBJ whole genome shotgun (WGS) entry which is preliminary data.</text>
</comment>